<evidence type="ECO:0000256" key="5">
    <source>
        <dbReference type="ARBA" id="ARBA00022989"/>
    </source>
</evidence>
<evidence type="ECO:0000256" key="8">
    <source>
        <dbReference type="SAM" id="SignalP"/>
    </source>
</evidence>
<evidence type="ECO:0000256" key="7">
    <source>
        <dbReference type="SAM" id="Phobius"/>
    </source>
</evidence>
<evidence type="ECO:0000256" key="6">
    <source>
        <dbReference type="ARBA" id="ARBA00023136"/>
    </source>
</evidence>
<evidence type="ECO:0000313" key="12">
    <source>
        <dbReference type="Proteomes" id="UP000219799"/>
    </source>
</evidence>
<dbReference type="Pfam" id="PF01105">
    <property type="entry name" value="EMP24_GP25L"/>
    <property type="match status" value="1"/>
</dbReference>
<comment type="similarity">
    <text evidence="2">Belongs to the EMP24/GP25L family.</text>
</comment>
<dbReference type="PANTHER" id="PTHR22811">
    <property type="entry name" value="TRANSMEMBRANE EMP24 DOMAIN-CONTAINING PROTEIN"/>
    <property type="match status" value="1"/>
</dbReference>
<dbReference type="EMBL" id="LT594500">
    <property type="protein sequence ID" value="SBT80081.1"/>
    <property type="molecule type" value="Genomic_DNA"/>
</dbReference>
<evidence type="ECO:0000313" key="10">
    <source>
        <dbReference type="EMBL" id="SBT80080.1"/>
    </source>
</evidence>
<comment type="subcellular location">
    <subcellularLocation>
        <location evidence="1">Membrane</location>
        <topology evidence="1">Single-pass type I membrane protein</topology>
    </subcellularLocation>
</comment>
<protein>
    <submittedName>
        <fullName evidence="10">Transmembrane protein Tmp21 homologue, putative</fullName>
    </submittedName>
</protein>
<keyword evidence="4 8" id="KW-0732">Signal</keyword>
<keyword evidence="3 7" id="KW-0812">Transmembrane</keyword>
<dbReference type="InterPro" id="IPR009038">
    <property type="entry name" value="GOLD_dom"/>
</dbReference>
<dbReference type="AlphaFoldDB" id="A0A1C3L0L9"/>
<dbReference type="InterPro" id="IPR015720">
    <property type="entry name" value="Emp24-like"/>
</dbReference>
<dbReference type="GO" id="GO:0016020">
    <property type="term" value="C:membrane"/>
    <property type="evidence" value="ECO:0007669"/>
    <property type="project" value="UniProtKB-SubCell"/>
</dbReference>
<reference evidence="10 12" key="1">
    <citation type="submission" date="2016-06" db="EMBL/GenBank/DDBJ databases">
        <authorList>
            <consortium name="Pathogen Informatics"/>
        </authorList>
    </citation>
    <scope>NUCLEOTIDE SEQUENCE [LARGE SCALE GENOMIC DNA]</scope>
    <source>
        <strain evidence="10">PmlGA01</strain>
    </source>
</reference>
<evidence type="ECO:0000313" key="11">
    <source>
        <dbReference type="EMBL" id="SBT80081.1"/>
    </source>
</evidence>
<keyword evidence="5 7" id="KW-1133">Transmembrane helix</keyword>
<dbReference type="EMBL" id="LT594500">
    <property type="protein sequence ID" value="SBT80080.1"/>
    <property type="molecule type" value="Genomic_DNA"/>
</dbReference>
<dbReference type="Proteomes" id="UP000219799">
    <property type="component" value="Chromosome 12"/>
</dbReference>
<evidence type="ECO:0000256" key="4">
    <source>
        <dbReference type="ARBA" id="ARBA00022729"/>
    </source>
</evidence>
<keyword evidence="6 7" id="KW-0472">Membrane</keyword>
<evidence type="ECO:0000256" key="1">
    <source>
        <dbReference type="ARBA" id="ARBA00004479"/>
    </source>
</evidence>
<gene>
    <name evidence="10" type="primary">PmlGA01_120024300</name>
    <name evidence="11" type="synonym">PmlGA01_120024400</name>
    <name evidence="10" type="ORF">PMLGA01_120024300</name>
    <name evidence="11" type="ORF">PMLGA01_120024400</name>
</gene>
<accession>A0A1C3L0L9</accession>
<dbReference type="SMART" id="SM01190">
    <property type="entry name" value="EMP24_GP25L"/>
    <property type="match status" value="1"/>
</dbReference>
<sequence length="215" mass="25211">MARIISIFVILLALLIVNPFLTNSLEIFITLKPNKVKCMKERINKDTLVVCKFKTDDKNNLVSIYIYDTDVNEKNINSQQKLPIFESINEHNVKTAFSTFYSSSYSFCAYNKTKKTIDIYFEVKHGTDAKDYAQIAKTEHLNEATLFLKLIVDHMTDFHVNLKRIKKDEENEKKSSDKLNDTLMWFSFINIFIIIIAAVIQDFYFKRFFTSKKII</sequence>
<evidence type="ECO:0000256" key="3">
    <source>
        <dbReference type="ARBA" id="ARBA00022692"/>
    </source>
</evidence>
<dbReference type="VEuPathDB" id="PlasmoDB:PmUG01_12031300"/>
<feature type="chain" id="PRO_5011389557" evidence="8">
    <location>
        <begin position="25"/>
        <end position="215"/>
    </location>
</feature>
<feature type="domain" description="GOLD" evidence="9">
    <location>
        <begin position="26"/>
        <end position="210"/>
    </location>
</feature>
<evidence type="ECO:0000256" key="2">
    <source>
        <dbReference type="ARBA" id="ARBA00007104"/>
    </source>
</evidence>
<feature type="signal peptide" evidence="8">
    <location>
        <begin position="1"/>
        <end position="24"/>
    </location>
</feature>
<name>A0A1C3L0L9_PLAMA</name>
<evidence type="ECO:0000259" key="9">
    <source>
        <dbReference type="SMART" id="SM01190"/>
    </source>
</evidence>
<proteinExistence type="inferred from homology"/>
<organism evidence="10 12">
    <name type="scientific">Plasmodium malariae</name>
    <dbReference type="NCBI Taxonomy" id="5858"/>
    <lineage>
        <taxon>Eukaryota</taxon>
        <taxon>Sar</taxon>
        <taxon>Alveolata</taxon>
        <taxon>Apicomplexa</taxon>
        <taxon>Aconoidasida</taxon>
        <taxon>Haemosporida</taxon>
        <taxon>Plasmodiidae</taxon>
        <taxon>Plasmodium</taxon>
        <taxon>Plasmodium (Plasmodium)</taxon>
    </lineage>
</organism>
<feature type="transmembrane region" description="Helical" evidence="7">
    <location>
        <begin position="183"/>
        <end position="205"/>
    </location>
</feature>